<feature type="domain" description="YdhG-like" evidence="1">
    <location>
        <begin position="22"/>
        <end position="126"/>
    </location>
</feature>
<organism evidence="2 3">
    <name type="scientific">Pleionea litopenaei</name>
    <dbReference type="NCBI Taxonomy" id="3070815"/>
    <lineage>
        <taxon>Bacteria</taxon>
        <taxon>Pseudomonadati</taxon>
        <taxon>Pseudomonadota</taxon>
        <taxon>Gammaproteobacteria</taxon>
        <taxon>Oceanospirillales</taxon>
        <taxon>Pleioneaceae</taxon>
        <taxon>Pleionea</taxon>
    </lineage>
</organism>
<sequence>MKTQVNEKDVAHFLSTVEPKARRDDALQLMSLLGDLCGWPAQMWGDSIVGFGSYRYQYASGRSGDWMRIGFSPRKSALVLYVMDGFSEREQLLERLGKPKLGKSCLYIKRLKELDILALTELIEASLARMQERYPE</sequence>
<dbReference type="EMBL" id="CP133548">
    <property type="protein sequence ID" value="WMS85969.1"/>
    <property type="molecule type" value="Genomic_DNA"/>
</dbReference>
<protein>
    <submittedName>
        <fullName evidence="2">DUF1801 domain-containing protein</fullName>
    </submittedName>
</protein>
<dbReference type="KEGG" id="plei:Q9312_12150"/>
<dbReference type="AlphaFoldDB" id="A0AA51RR72"/>
<name>A0AA51RR72_9GAMM</name>
<evidence type="ECO:0000313" key="2">
    <source>
        <dbReference type="EMBL" id="WMS85969.1"/>
    </source>
</evidence>
<dbReference type="Pfam" id="PF08818">
    <property type="entry name" value="DUF1801"/>
    <property type="match status" value="1"/>
</dbReference>
<dbReference type="InterPro" id="IPR014922">
    <property type="entry name" value="YdhG-like"/>
</dbReference>
<accession>A0AA51RR72</accession>
<gene>
    <name evidence="2" type="ORF">Q9312_12150</name>
</gene>
<keyword evidence="3" id="KW-1185">Reference proteome</keyword>
<proteinExistence type="predicted"/>
<dbReference type="Proteomes" id="UP001239782">
    <property type="component" value="Chromosome"/>
</dbReference>
<dbReference type="RefSeq" id="WP_309201121.1">
    <property type="nucleotide sequence ID" value="NZ_CP133548.1"/>
</dbReference>
<evidence type="ECO:0000259" key="1">
    <source>
        <dbReference type="Pfam" id="PF08818"/>
    </source>
</evidence>
<reference evidence="2 3" key="1">
    <citation type="submission" date="2023-08" db="EMBL/GenBank/DDBJ databases">
        <title>Pleionea litopenaei sp. nov., isolated from stomach of juvenile Litopenaeus vannamei.</title>
        <authorList>
            <person name="Rho A.M."/>
            <person name="Hwang C.Y."/>
        </authorList>
    </citation>
    <scope>NUCLEOTIDE SEQUENCE [LARGE SCALE GENOMIC DNA]</scope>
    <source>
        <strain evidence="2 3">HL-JVS1</strain>
    </source>
</reference>
<evidence type="ECO:0000313" key="3">
    <source>
        <dbReference type="Proteomes" id="UP001239782"/>
    </source>
</evidence>